<dbReference type="KEGG" id="vg:36842997"/>
<dbReference type="Gene3D" id="1.25.40.20">
    <property type="entry name" value="Ankyrin repeat-containing domain"/>
    <property type="match status" value="2"/>
</dbReference>
<dbReference type="PANTHER" id="PTHR46586">
    <property type="entry name" value="ANKYRIN REPEAT-CONTAINING PROTEIN"/>
    <property type="match status" value="1"/>
</dbReference>
<accession>A0A2U7UCV4</accession>
<dbReference type="PANTHER" id="PTHR46586:SF3">
    <property type="entry name" value="ANKYRIN REPEAT-CONTAINING PROTEIN"/>
    <property type="match status" value="1"/>
</dbReference>
<sequence>MSGTEKDSRGVVGESILSSSPSSSPFGIASLPPRVLCLVLDALDNDADFGACLFAHSCFHTAVRGTGLWEARRLRAWRQQGALRLAARGDIVALQTLADHGIALERSHLVVAASEGHLDAVAWLYARDLVKDKETDPANGGATALDVAAANGHMKVIRFLHEKDDGTQRHGLTATAAMDNAAERGHLHIVCFLDQHRSEGCTPAAMDWAAFHGHVAIVAFLHERRSEGCTTWAMDAAAANGHLRVVAYLDQHRDEGCTTAAMDGAAAKGHLDVFAYLYWHRAEGCTENALLDAQAGGHWDIVDFIEKHKIKPGRPSRRTRRSARA</sequence>
<name>A0A2U7UCV4_9VIRU</name>
<dbReference type="Proteomes" id="UP000249287">
    <property type="component" value="Segment"/>
</dbReference>
<dbReference type="SUPFAM" id="SSF48403">
    <property type="entry name" value="Ankyrin repeat"/>
    <property type="match status" value="1"/>
</dbReference>
<gene>
    <name evidence="2" type="ORF">pneo_cds_677</name>
</gene>
<dbReference type="GeneID" id="36842997"/>
<dbReference type="RefSeq" id="YP_009482287.1">
    <property type="nucleotide sequence ID" value="NC_037666.1"/>
</dbReference>
<dbReference type="InterPro" id="IPR052050">
    <property type="entry name" value="SecEffector_AnkRepeat"/>
</dbReference>
<evidence type="ECO:0000256" key="1">
    <source>
        <dbReference type="SAM" id="MobiDB-lite"/>
    </source>
</evidence>
<dbReference type="Pfam" id="PF12796">
    <property type="entry name" value="Ank_2"/>
    <property type="match status" value="1"/>
</dbReference>
<evidence type="ECO:0000313" key="2">
    <source>
        <dbReference type="EMBL" id="AVK76284.1"/>
    </source>
</evidence>
<feature type="region of interest" description="Disordered" evidence="1">
    <location>
        <begin position="1"/>
        <end position="24"/>
    </location>
</feature>
<organism evidence="2">
    <name type="scientific">Pandoravirus neocaledonia</name>
    <dbReference type="NCBI Taxonomy" id="2107708"/>
    <lineage>
        <taxon>Viruses</taxon>
        <taxon>Pandoravirus</taxon>
    </lineage>
</organism>
<dbReference type="InterPro" id="IPR036770">
    <property type="entry name" value="Ankyrin_rpt-contain_sf"/>
</dbReference>
<proteinExistence type="predicted"/>
<protein>
    <submittedName>
        <fullName evidence="2">Ankyrin repeat domain containing protein</fullName>
    </submittedName>
</protein>
<reference evidence="2" key="1">
    <citation type="journal article" date="2018" name="Nat. Commun.">
        <title>Diversity and evolution of the emerging Pandoraviridae family.</title>
        <authorList>
            <person name="Legendre M."/>
            <person name="Fabre E."/>
            <person name="Poirot O."/>
            <person name="Jeudy S."/>
            <person name="Lartigue A."/>
            <person name="Alempic J.M."/>
            <person name="Beucher L."/>
            <person name="Philippe N."/>
            <person name="Bertaux L."/>
            <person name="Christo-Foroux E."/>
            <person name="Labadie K."/>
            <person name="Coute Y."/>
            <person name="Abergel C."/>
            <person name="Claverie J.M."/>
        </authorList>
    </citation>
    <scope>NUCLEOTIDE SEQUENCE [LARGE SCALE GENOMIC DNA]</scope>
    <source>
        <strain evidence="2">Neocaledonia</strain>
    </source>
</reference>
<dbReference type="InterPro" id="IPR002110">
    <property type="entry name" value="Ankyrin_rpt"/>
</dbReference>
<dbReference type="EMBL" id="MG011690">
    <property type="protein sequence ID" value="AVK76284.1"/>
    <property type="molecule type" value="Genomic_DNA"/>
</dbReference>